<keyword evidence="1" id="KW-0808">Transferase</keyword>
<accession>D0LW58</accession>
<keyword evidence="4" id="KW-0067">ATP-binding</keyword>
<feature type="region of interest" description="Disordered" evidence="5">
    <location>
        <begin position="1"/>
        <end position="71"/>
    </location>
</feature>
<evidence type="ECO:0000259" key="6">
    <source>
        <dbReference type="PROSITE" id="PS50011"/>
    </source>
</evidence>
<dbReference type="EMBL" id="CP001804">
    <property type="protein sequence ID" value="ACY15990.1"/>
    <property type="molecule type" value="Genomic_DNA"/>
</dbReference>
<keyword evidence="7" id="KW-0723">Serine/threonine-protein kinase</keyword>
<evidence type="ECO:0000256" key="4">
    <source>
        <dbReference type="ARBA" id="ARBA00022840"/>
    </source>
</evidence>
<dbReference type="AlphaFoldDB" id="D0LW58"/>
<reference evidence="7 8" key="1">
    <citation type="journal article" date="2010" name="Stand. Genomic Sci.">
        <title>Complete genome sequence of Haliangium ochraceum type strain (SMP-2).</title>
        <authorList>
            <consortium name="US DOE Joint Genome Institute (JGI-PGF)"/>
            <person name="Ivanova N."/>
            <person name="Daum C."/>
            <person name="Lang E."/>
            <person name="Abt B."/>
            <person name="Kopitz M."/>
            <person name="Saunders E."/>
            <person name="Lapidus A."/>
            <person name="Lucas S."/>
            <person name="Glavina Del Rio T."/>
            <person name="Nolan M."/>
            <person name="Tice H."/>
            <person name="Copeland A."/>
            <person name="Cheng J.F."/>
            <person name="Chen F."/>
            <person name="Bruce D."/>
            <person name="Goodwin L."/>
            <person name="Pitluck S."/>
            <person name="Mavromatis K."/>
            <person name="Pati A."/>
            <person name="Mikhailova N."/>
            <person name="Chen A."/>
            <person name="Palaniappan K."/>
            <person name="Land M."/>
            <person name="Hauser L."/>
            <person name="Chang Y.J."/>
            <person name="Jeffries C.D."/>
            <person name="Detter J.C."/>
            <person name="Brettin T."/>
            <person name="Rohde M."/>
            <person name="Goker M."/>
            <person name="Bristow J."/>
            <person name="Markowitz V."/>
            <person name="Eisen J.A."/>
            <person name="Hugenholtz P."/>
            <person name="Kyrpides N.C."/>
            <person name="Klenk H.P."/>
        </authorList>
    </citation>
    <scope>NUCLEOTIDE SEQUENCE [LARGE SCALE GENOMIC DNA]</scope>
    <source>
        <strain evidence="8">DSM 14365 / CIP 107738 / JCM 11303 / AJ 13395 / SMP-2</strain>
    </source>
</reference>
<sequence length="524" mass="56056">MDAHSHKNGKGRSPDAGDRATEHGGADDRAAITTAERDAATTDTTHAGRRSGDAASPAAAAMSGEGDLQSGTVSGDYVIREKIGWGGCSTVYAGKHRVSGQEVAIKVMHRGLADSPRQVQRFVQEARAVHLIHHPTIVEMYDIGQLADGRPYIVMELLHGINLASLLREQGRLSPAEAFEVLAPVCESLSVAHGSGIVHRDIKASNIIILASEGDERRVKLLDFGIAKLVRSDQPGGMQTTVGHVLGTPHSMAPEQIKGKPVDGRTDIYALGALLYRLLTGRHPFEGCDALALTRMHLHAAAPLPSRFAPVPPAIDAVVRKCMEKDPARRYQDIPELLASLRDAVGAERRELVSQAIGIYVEGRILEGDEPDDAIIDDLMNILDAAEQVFERHGFSVPLSTSNSVLGATVVPEGGFADFRQRTMDIAAELDQELEQREDADQRVSINVCLHVAAAMVKRHGAEADADAEIIGGAIVDVGTWAPKHPVSGVCATAETLGMAQSESERSPRSYVRIVTPSGVGYRA</sequence>
<dbReference type="OrthoDB" id="5485607at2"/>
<evidence type="ECO:0000256" key="5">
    <source>
        <dbReference type="SAM" id="MobiDB-lite"/>
    </source>
</evidence>
<dbReference type="PROSITE" id="PS50011">
    <property type="entry name" value="PROTEIN_KINASE_DOM"/>
    <property type="match status" value="1"/>
</dbReference>
<keyword evidence="3 7" id="KW-0418">Kinase</keyword>
<dbReference type="SMART" id="SM00220">
    <property type="entry name" value="S_TKc"/>
    <property type="match status" value="1"/>
</dbReference>
<dbReference type="InterPro" id="IPR000719">
    <property type="entry name" value="Prot_kinase_dom"/>
</dbReference>
<dbReference type="GO" id="GO:0004674">
    <property type="term" value="F:protein serine/threonine kinase activity"/>
    <property type="evidence" value="ECO:0007669"/>
    <property type="project" value="UniProtKB-KW"/>
</dbReference>
<feature type="compositionally biased region" description="Basic residues" evidence="5">
    <location>
        <begin position="1"/>
        <end position="10"/>
    </location>
</feature>
<dbReference type="Gene3D" id="1.10.510.10">
    <property type="entry name" value="Transferase(Phosphotransferase) domain 1"/>
    <property type="match status" value="1"/>
</dbReference>
<organism evidence="7 8">
    <name type="scientific">Haliangium ochraceum (strain DSM 14365 / JCM 11303 / SMP-2)</name>
    <dbReference type="NCBI Taxonomy" id="502025"/>
    <lineage>
        <taxon>Bacteria</taxon>
        <taxon>Pseudomonadati</taxon>
        <taxon>Myxococcota</taxon>
        <taxon>Polyangia</taxon>
        <taxon>Haliangiales</taxon>
        <taxon>Kofleriaceae</taxon>
        <taxon>Haliangium</taxon>
    </lineage>
</organism>
<dbReference type="InterPro" id="IPR008271">
    <property type="entry name" value="Ser/Thr_kinase_AS"/>
</dbReference>
<proteinExistence type="predicted"/>
<keyword evidence="8" id="KW-1185">Reference proteome</keyword>
<evidence type="ECO:0000313" key="8">
    <source>
        <dbReference type="Proteomes" id="UP000001880"/>
    </source>
</evidence>
<dbReference type="SUPFAM" id="SSF56112">
    <property type="entry name" value="Protein kinase-like (PK-like)"/>
    <property type="match status" value="1"/>
</dbReference>
<evidence type="ECO:0000256" key="1">
    <source>
        <dbReference type="ARBA" id="ARBA00022679"/>
    </source>
</evidence>
<evidence type="ECO:0000256" key="3">
    <source>
        <dbReference type="ARBA" id="ARBA00022777"/>
    </source>
</evidence>
<dbReference type="PANTHER" id="PTHR43289:SF6">
    <property type="entry name" value="SERINE_THREONINE-PROTEIN KINASE NEKL-3"/>
    <property type="match status" value="1"/>
</dbReference>
<dbReference type="Proteomes" id="UP000001880">
    <property type="component" value="Chromosome"/>
</dbReference>
<feature type="compositionally biased region" description="Basic and acidic residues" evidence="5">
    <location>
        <begin position="12"/>
        <end position="40"/>
    </location>
</feature>
<protein>
    <submittedName>
        <fullName evidence="7">Serine/threonine protein kinase</fullName>
    </submittedName>
</protein>
<name>D0LW58_HALO1</name>
<gene>
    <name evidence="7" type="ordered locus">Hoch_3488</name>
</gene>
<dbReference type="InterPro" id="IPR011009">
    <property type="entry name" value="Kinase-like_dom_sf"/>
</dbReference>
<dbReference type="Gene3D" id="3.30.200.20">
    <property type="entry name" value="Phosphorylase Kinase, domain 1"/>
    <property type="match status" value="1"/>
</dbReference>
<dbReference type="eggNOG" id="COG0515">
    <property type="taxonomic scope" value="Bacteria"/>
</dbReference>
<dbReference type="Pfam" id="PF00069">
    <property type="entry name" value="Pkinase"/>
    <property type="match status" value="1"/>
</dbReference>
<feature type="domain" description="Protein kinase" evidence="6">
    <location>
        <begin position="77"/>
        <end position="345"/>
    </location>
</feature>
<evidence type="ECO:0000313" key="7">
    <source>
        <dbReference type="EMBL" id="ACY15990.1"/>
    </source>
</evidence>
<dbReference type="GO" id="GO:0005524">
    <property type="term" value="F:ATP binding"/>
    <property type="evidence" value="ECO:0007669"/>
    <property type="project" value="UniProtKB-KW"/>
</dbReference>
<dbReference type="HOGENOM" id="CLU_000288_63_44_7"/>
<feature type="compositionally biased region" description="Low complexity" evidence="5">
    <location>
        <begin position="53"/>
        <end position="64"/>
    </location>
</feature>
<dbReference type="CDD" id="cd14014">
    <property type="entry name" value="STKc_PknB_like"/>
    <property type="match status" value="1"/>
</dbReference>
<dbReference type="PROSITE" id="PS00108">
    <property type="entry name" value="PROTEIN_KINASE_ST"/>
    <property type="match status" value="1"/>
</dbReference>
<dbReference type="PANTHER" id="PTHR43289">
    <property type="entry name" value="MITOGEN-ACTIVATED PROTEIN KINASE KINASE KINASE 20-RELATED"/>
    <property type="match status" value="1"/>
</dbReference>
<dbReference type="KEGG" id="hoh:Hoch_3488"/>
<dbReference type="RefSeq" id="WP_012828589.1">
    <property type="nucleotide sequence ID" value="NC_013440.1"/>
</dbReference>
<keyword evidence="2" id="KW-0547">Nucleotide-binding</keyword>
<evidence type="ECO:0000256" key="2">
    <source>
        <dbReference type="ARBA" id="ARBA00022741"/>
    </source>
</evidence>
<dbReference type="STRING" id="502025.Hoch_3488"/>